<dbReference type="RefSeq" id="YP_010014112.1">
    <property type="nucleotide sequence ID" value="NC_053516.1"/>
</dbReference>
<dbReference type="EMBL" id="MT658803">
    <property type="protein sequence ID" value="QNJ56861.1"/>
    <property type="molecule type" value="Genomic_DNA"/>
</dbReference>
<name>A0A7G8LHY9_9CAUD</name>
<accession>A0A7G8LHY9</accession>
<proteinExistence type="predicted"/>
<dbReference type="KEGG" id="vg:63210794"/>
<dbReference type="Proteomes" id="UP000515841">
    <property type="component" value="Segment"/>
</dbReference>
<dbReference type="GeneID" id="63210794"/>
<evidence type="ECO:0000313" key="1">
    <source>
        <dbReference type="EMBL" id="QNJ56861.1"/>
    </source>
</evidence>
<evidence type="ECO:0000313" key="2">
    <source>
        <dbReference type="Proteomes" id="UP000515841"/>
    </source>
</evidence>
<gene>
    <name evidence="1" type="primary">51</name>
    <name evidence="1" type="ORF">SEA_REINDEER_51</name>
</gene>
<reference evidence="1 2" key="1">
    <citation type="submission" date="2020-06" db="EMBL/GenBank/DDBJ databases">
        <authorList>
            <person name="Spencer C.E."/>
            <person name="Frederick G.D."/>
            <person name="Baliraine F.N."/>
            <person name="Favela G."/>
            <person name="Farmer V."/>
            <person name="Galindo A."/>
            <person name="Garlena R.A."/>
            <person name="Russell D.A."/>
            <person name="Pope W.H."/>
            <person name="Jacobs-Sera D."/>
            <person name="Hatfull G.F."/>
        </authorList>
    </citation>
    <scope>NUCLEOTIDE SEQUENCE [LARGE SCALE GENOMIC DNA]</scope>
</reference>
<organism evidence="1 2">
    <name type="scientific">Mycobacterium phage Reindeer</name>
    <dbReference type="NCBI Taxonomy" id="2762283"/>
    <lineage>
        <taxon>Viruses</taxon>
        <taxon>Duplodnaviria</taxon>
        <taxon>Heunggongvirae</taxon>
        <taxon>Uroviricota</taxon>
        <taxon>Caudoviricetes</taxon>
        <taxon>Vilmaviridae</taxon>
        <taxon>Mclasvirinae</taxon>
        <taxon>Bongovirus</taxon>
        <taxon>Bongovirus reindeer</taxon>
    </lineage>
</organism>
<protein>
    <submittedName>
        <fullName evidence="1">Uncharacterized protein</fullName>
    </submittedName>
</protein>
<sequence>MSTDLKERFEGVIDGDTVVSVYRAFAEDDKPYCIHVSLPDVNLFATFQPTEVDEYTTAEEAEAIDRQNAAKWVQVLTSLVEKAKNWDDLQDSLEEAEELAAADSPYQVDKLTDDCSDLYWVDREGDVYKFDGGQWWVTTHIGSSNFELVGDHEGLLTNYGPYTAIPSPEFA</sequence>
<keyword evidence="2" id="KW-1185">Reference proteome</keyword>